<keyword evidence="1" id="KW-0812">Transmembrane</keyword>
<keyword evidence="1" id="KW-0472">Membrane</keyword>
<protein>
    <submittedName>
        <fullName evidence="2">Uncharacterized protein</fullName>
    </submittedName>
</protein>
<organism evidence="2">
    <name type="scientific">Myoviridae sp. ct3pM2</name>
    <dbReference type="NCBI Taxonomy" id="2827658"/>
    <lineage>
        <taxon>Viruses</taxon>
        <taxon>Duplodnaviria</taxon>
        <taxon>Heunggongvirae</taxon>
        <taxon>Uroviricota</taxon>
        <taxon>Caudoviricetes</taxon>
    </lineage>
</organism>
<dbReference type="EMBL" id="BK032811">
    <property type="protein sequence ID" value="DAF61443.1"/>
    <property type="molecule type" value="Genomic_DNA"/>
</dbReference>
<accession>A0A8S5TEH2</accession>
<evidence type="ECO:0000313" key="2">
    <source>
        <dbReference type="EMBL" id="DAF61443.1"/>
    </source>
</evidence>
<keyword evidence="1" id="KW-1133">Transmembrane helix</keyword>
<name>A0A8S5TEH2_9CAUD</name>
<proteinExistence type="predicted"/>
<reference evidence="2" key="1">
    <citation type="journal article" date="2021" name="Proc. Natl. Acad. Sci. U.S.A.">
        <title>A Catalog of Tens of Thousands of Viruses from Human Metagenomes Reveals Hidden Associations with Chronic Diseases.</title>
        <authorList>
            <person name="Tisza M.J."/>
            <person name="Buck C.B."/>
        </authorList>
    </citation>
    <scope>NUCLEOTIDE SEQUENCE</scope>
    <source>
        <strain evidence="2">Ct3pM2</strain>
    </source>
</reference>
<sequence length="39" mass="4700">MIPSTNVINGCIQPLIGNILFCILLFFRRFFFLLLYWVY</sequence>
<evidence type="ECO:0000256" key="1">
    <source>
        <dbReference type="SAM" id="Phobius"/>
    </source>
</evidence>
<feature type="transmembrane region" description="Helical" evidence="1">
    <location>
        <begin position="15"/>
        <end position="38"/>
    </location>
</feature>